<feature type="transmembrane region" description="Helical" evidence="24">
    <location>
        <begin position="118"/>
        <end position="140"/>
    </location>
</feature>
<keyword evidence="14" id="KW-0443">Lipid metabolism</keyword>
<evidence type="ECO:0000256" key="12">
    <source>
        <dbReference type="ARBA" id="ARBA00022695"/>
    </source>
</evidence>
<feature type="transmembrane region" description="Helical" evidence="24">
    <location>
        <begin position="31"/>
        <end position="48"/>
    </location>
</feature>
<evidence type="ECO:0000256" key="9">
    <source>
        <dbReference type="ARBA" id="ARBA00022516"/>
    </source>
</evidence>
<organism evidence="25 26">
    <name type="scientific">Leadbettera azotonutricia (strain ATCC BAA-888 / DSM 13862 / ZAS-9)</name>
    <name type="common">Treponema azotonutricium</name>
    <dbReference type="NCBI Taxonomy" id="545695"/>
    <lineage>
        <taxon>Bacteria</taxon>
        <taxon>Pseudomonadati</taxon>
        <taxon>Spirochaetota</taxon>
        <taxon>Spirochaetia</taxon>
        <taxon>Spirochaetales</taxon>
        <taxon>Breznakiellaceae</taxon>
        <taxon>Leadbettera</taxon>
    </lineage>
</organism>
<dbReference type="PANTHER" id="PTHR46382:SF1">
    <property type="entry name" value="PHOSPHATIDATE CYTIDYLYLTRANSFERASE"/>
    <property type="match status" value="1"/>
</dbReference>
<protein>
    <recommendedName>
        <fullName evidence="7">Phosphatidate cytidylyltransferase</fullName>
        <ecNumber evidence="6">2.7.7.41</ecNumber>
    </recommendedName>
    <alternativeName>
        <fullName evidence="20">CDP-DAG synthase</fullName>
    </alternativeName>
    <alternativeName>
        <fullName evidence="22">CDP-DG synthase</fullName>
    </alternativeName>
    <alternativeName>
        <fullName evidence="18">CDP-diacylglycerol synthase</fullName>
    </alternativeName>
    <alternativeName>
        <fullName evidence="21">CDP-diglyceride pyrophosphorylase</fullName>
    </alternativeName>
    <alternativeName>
        <fullName evidence="23">CDP-diglyceride synthase</fullName>
    </alternativeName>
    <alternativeName>
        <fullName evidence="19">CTP:phosphatidate cytidylyltransferase</fullName>
    </alternativeName>
</protein>
<evidence type="ECO:0000256" key="14">
    <source>
        <dbReference type="ARBA" id="ARBA00023098"/>
    </source>
</evidence>
<evidence type="ECO:0000256" key="19">
    <source>
        <dbReference type="ARBA" id="ARBA00031825"/>
    </source>
</evidence>
<proteinExistence type="inferred from homology"/>
<dbReference type="GO" id="GO:0016024">
    <property type="term" value="P:CDP-diacylglycerol biosynthetic process"/>
    <property type="evidence" value="ECO:0007669"/>
    <property type="project" value="TreeGrafter"/>
</dbReference>
<evidence type="ECO:0000256" key="21">
    <source>
        <dbReference type="ARBA" id="ARBA00032396"/>
    </source>
</evidence>
<keyword evidence="15 24" id="KW-0472">Membrane</keyword>
<dbReference type="HOGENOM" id="CLU_037294_3_1_12"/>
<evidence type="ECO:0000256" key="13">
    <source>
        <dbReference type="ARBA" id="ARBA00022989"/>
    </source>
</evidence>
<evidence type="ECO:0000256" key="2">
    <source>
        <dbReference type="ARBA" id="ARBA00004651"/>
    </source>
</evidence>
<evidence type="ECO:0000256" key="17">
    <source>
        <dbReference type="ARBA" id="ARBA00023264"/>
    </source>
</evidence>
<keyword evidence="17" id="KW-1208">Phospholipid metabolism</keyword>
<dbReference type="eggNOG" id="COG4589">
    <property type="taxonomic scope" value="Bacteria"/>
</dbReference>
<dbReference type="STRING" id="545695.TREAZ_0621"/>
<dbReference type="KEGG" id="taz:TREAZ_0621"/>
<feature type="transmembrane region" description="Helical" evidence="24">
    <location>
        <begin position="146"/>
        <end position="164"/>
    </location>
</feature>
<evidence type="ECO:0000256" key="11">
    <source>
        <dbReference type="ARBA" id="ARBA00022692"/>
    </source>
</evidence>
<reference evidence="25 26" key="2">
    <citation type="journal article" date="2011" name="ISME J.">
        <title>RNA-seq reveals cooperative metabolic interactions between two termite-gut spirochete species in co-culture.</title>
        <authorList>
            <person name="Rosenthal A.Z."/>
            <person name="Matson E.G."/>
            <person name="Eldar A."/>
            <person name="Leadbetter J.R."/>
        </authorList>
    </citation>
    <scope>NUCLEOTIDE SEQUENCE [LARGE SCALE GENOMIC DNA]</scope>
    <source>
        <strain evidence="26">ATCC BAA-888 / DSM 13862 / ZAS-9</strain>
    </source>
</reference>
<keyword evidence="13 24" id="KW-1133">Transmembrane helix</keyword>
<comment type="pathway">
    <text evidence="4">Lipid metabolism.</text>
</comment>
<keyword evidence="9" id="KW-0444">Lipid biosynthesis</keyword>
<comment type="catalytic activity">
    <reaction evidence="1">
        <text>a 1,2-diacyl-sn-glycero-3-phosphate + CTP + H(+) = a CDP-1,2-diacyl-sn-glycerol + diphosphate</text>
        <dbReference type="Rhea" id="RHEA:16229"/>
        <dbReference type="ChEBI" id="CHEBI:15378"/>
        <dbReference type="ChEBI" id="CHEBI:33019"/>
        <dbReference type="ChEBI" id="CHEBI:37563"/>
        <dbReference type="ChEBI" id="CHEBI:58332"/>
        <dbReference type="ChEBI" id="CHEBI:58608"/>
        <dbReference type="EC" id="2.7.7.41"/>
    </reaction>
</comment>
<dbReference type="AlphaFoldDB" id="F5YB08"/>
<dbReference type="EC" id="2.7.7.41" evidence="6"/>
<evidence type="ECO:0000256" key="6">
    <source>
        <dbReference type="ARBA" id="ARBA00012487"/>
    </source>
</evidence>
<dbReference type="EMBL" id="CP001841">
    <property type="protein sequence ID" value="AEF80466.1"/>
    <property type="molecule type" value="Genomic_DNA"/>
</dbReference>
<evidence type="ECO:0000256" key="7">
    <source>
        <dbReference type="ARBA" id="ARBA00019373"/>
    </source>
</evidence>
<feature type="transmembrane region" description="Helical" evidence="24">
    <location>
        <begin position="213"/>
        <end position="234"/>
    </location>
</feature>
<keyword evidence="11 24" id="KW-0812">Transmembrane</keyword>
<dbReference type="FunCoup" id="F5YB08">
    <property type="interactions" value="365"/>
</dbReference>
<evidence type="ECO:0000256" key="1">
    <source>
        <dbReference type="ARBA" id="ARBA00001698"/>
    </source>
</evidence>
<dbReference type="Proteomes" id="UP000009222">
    <property type="component" value="Chromosome"/>
</dbReference>
<evidence type="ECO:0000256" key="4">
    <source>
        <dbReference type="ARBA" id="ARBA00005189"/>
    </source>
</evidence>
<feature type="transmembrane region" description="Helical" evidence="24">
    <location>
        <begin position="57"/>
        <end position="81"/>
    </location>
</feature>
<keyword evidence="26" id="KW-1185">Reference proteome</keyword>
<evidence type="ECO:0000256" key="23">
    <source>
        <dbReference type="ARBA" id="ARBA00033406"/>
    </source>
</evidence>
<evidence type="ECO:0000256" key="10">
    <source>
        <dbReference type="ARBA" id="ARBA00022679"/>
    </source>
</evidence>
<evidence type="ECO:0000256" key="24">
    <source>
        <dbReference type="SAM" id="Phobius"/>
    </source>
</evidence>
<sequence>MKKLLERLLVFFVGIPALIGIVFFLPQLNHAVFNCMVIWTSIAGAMEFQNILKQKNIVIGTVEAAIFGGIAPVVTAAVVSFNLNIDIISLSMALSACWIVASRVFSSQNKLDSYVNRTAAGFAVLIYPGFLMSWIIRLAAFPRAEVLILFFLLVTFLNDGAAWLSGRFLGKNNRGIIAASPNKSLAGFAGGIASSMALGIIGAVNFPDAFNSALMPGAAAGAILGLASGIASTLGDLGESALKRSAGVKDSGTVIPGRGGMLDSIDSLALTAPVYYLAYVLLFT</sequence>
<feature type="transmembrane region" description="Helical" evidence="24">
    <location>
        <begin position="87"/>
        <end position="106"/>
    </location>
</feature>
<comment type="pathway">
    <text evidence="3">Phospholipid metabolism; CDP-diacylglycerol biosynthesis; CDP-diacylglycerol from sn-glycerol 3-phosphate: step 3/3.</text>
</comment>
<feature type="transmembrane region" description="Helical" evidence="24">
    <location>
        <begin position="185"/>
        <end position="207"/>
    </location>
</feature>
<name>F5YB08_LEAAZ</name>
<dbReference type="RefSeq" id="WP_015711340.1">
    <property type="nucleotide sequence ID" value="NC_015577.1"/>
</dbReference>
<evidence type="ECO:0000256" key="3">
    <source>
        <dbReference type="ARBA" id="ARBA00005119"/>
    </source>
</evidence>
<reference evidence="26" key="1">
    <citation type="submission" date="2009-12" db="EMBL/GenBank/DDBJ databases">
        <title>Complete sequence of Treponema azotonutricium strain ZAS-9.</title>
        <authorList>
            <person name="Tetu S.G."/>
            <person name="Matson E."/>
            <person name="Ren Q."/>
            <person name="Seshadri R."/>
            <person name="Elbourne L."/>
            <person name="Hassan K.A."/>
            <person name="Durkin A."/>
            <person name="Radune D."/>
            <person name="Mohamoud Y."/>
            <person name="Shay R."/>
            <person name="Jin S."/>
            <person name="Zhang X."/>
            <person name="Lucey K."/>
            <person name="Ballor N.R."/>
            <person name="Ottesen E."/>
            <person name="Rosenthal R."/>
            <person name="Allen A."/>
            <person name="Leadbetter J.R."/>
            <person name="Paulsen I.T."/>
        </authorList>
    </citation>
    <scope>NUCLEOTIDE SEQUENCE [LARGE SCALE GENOMIC DNA]</scope>
    <source>
        <strain evidence="26">ATCC BAA-888 / DSM 13862 / ZAS-9</strain>
    </source>
</reference>
<evidence type="ECO:0000256" key="18">
    <source>
        <dbReference type="ARBA" id="ARBA00029893"/>
    </source>
</evidence>
<keyword evidence="10 25" id="KW-0808">Transferase</keyword>
<evidence type="ECO:0000256" key="22">
    <source>
        <dbReference type="ARBA" id="ARBA00032743"/>
    </source>
</evidence>
<comment type="subcellular location">
    <subcellularLocation>
        <location evidence="2">Cell membrane</location>
        <topology evidence="2">Multi-pass membrane protein</topology>
    </subcellularLocation>
</comment>
<evidence type="ECO:0000256" key="16">
    <source>
        <dbReference type="ARBA" id="ARBA00023209"/>
    </source>
</evidence>
<dbReference type="PANTHER" id="PTHR46382">
    <property type="entry name" value="PHOSPHATIDATE CYTIDYLYLTRANSFERASE"/>
    <property type="match status" value="1"/>
</dbReference>
<dbReference type="GO" id="GO:0004605">
    <property type="term" value="F:phosphatidate cytidylyltransferase activity"/>
    <property type="evidence" value="ECO:0007669"/>
    <property type="project" value="UniProtKB-EC"/>
</dbReference>
<comment type="similarity">
    <text evidence="5">Belongs to the CDS family.</text>
</comment>
<evidence type="ECO:0000256" key="15">
    <source>
        <dbReference type="ARBA" id="ARBA00023136"/>
    </source>
</evidence>
<dbReference type="InParanoid" id="F5YB08"/>
<feature type="transmembrane region" description="Helical" evidence="24">
    <location>
        <begin position="7"/>
        <end position="25"/>
    </location>
</feature>
<evidence type="ECO:0000313" key="25">
    <source>
        <dbReference type="EMBL" id="AEF80466.1"/>
    </source>
</evidence>
<dbReference type="OrthoDB" id="9799199at2"/>
<keyword evidence="16" id="KW-0594">Phospholipid biosynthesis</keyword>
<evidence type="ECO:0000313" key="26">
    <source>
        <dbReference type="Proteomes" id="UP000009222"/>
    </source>
</evidence>
<dbReference type="GO" id="GO:0005886">
    <property type="term" value="C:plasma membrane"/>
    <property type="evidence" value="ECO:0007669"/>
    <property type="project" value="UniProtKB-SubCell"/>
</dbReference>
<dbReference type="Pfam" id="PF01148">
    <property type="entry name" value="CTP_transf_1"/>
    <property type="match status" value="1"/>
</dbReference>
<evidence type="ECO:0000256" key="8">
    <source>
        <dbReference type="ARBA" id="ARBA00022475"/>
    </source>
</evidence>
<keyword evidence="12 25" id="KW-0548">Nucleotidyltransferase</keyword>
<keyword evidence="8" id="KW-1003">Cell membrane</keyword>
<accession>F5YB08</accession>
<gene>
    <name evidence="25" type="primary">cdsA_2</name>
    <name evidence="25" type="ordered locus">TREAZ_0621</name>
</gene>
<evidence type="ECO:0000256" key="20">
    <source>
        <dbReference type="ARBA" id="ARBA00032253"/>
    </source>
</evidence>
<evidence type="ECO:0000256" key="5">
    <source>
        <dbReference type="ARBA" id="ARBA00010185"/>
    </source>
</evidence>